<sequence>MCTSEVDYYFSLQWTVLQKNKFLANPRKICNIEECCLQMNKKPGKVIEKKGSRNIHHVTSQENGETITAVTCCNTDSNFLPQYCIFKDCQAYHSSDVVVLDLATETDVLIFTSKLHHPEFAVDSSRMTVDLHTTVNISATSPKLIHTQQAKS</sequence>
<dbReference type="EMBL" id="BMAU01021144">
    <property type="protein sequence ID" value="GFX92356.1"/>
    <property type="molecule type" value="Genomic_DNA"/>
</dbReference>
<dbReference type="AlphaFoldDB" id="A0A8X6UTU5"/>
<dbReference type="Proteomes" id="UP000887159">
    <property type="component" value="Unassembled WGS sequence"/>
</dbReference>
<protein>
    <submittedName>
        <fullName evidence="1">HTH CENPB-type domain-containing protein</fullName>
    </submittedName>
</protein>
<comment type="caution">
    <text evidence="1">The sequence shown here is derived from an EMBL/GenBank/DDBJ whole genome shotgun (WGS) entry which is preliminary data.</text>
</comment>
<gene>
    <name evidence="1" type="primary">DBV15_08634</name>
    <name evidence="1" type="ORF">TNCV_1112831</name>
</gene>
<organism evidence="1 2">
    <name type="scientific">Trichonephila clavipes</name>
    <name type="common">Golden silk orbweaver</name>
    <name type="synonym">Nephila clavipes</name>
    <dbReference type="NCBI Taxonomy" id="2585209"/>
    <lineage>
        <taxon>Eukaryota</taxon>
        <taxon>Metazoa</taxon>
        <taxon>Ecdysozoa</taxon>
        <taxon>Arthropoda</taxon>
        <taxon>Chelicerata</taxon>
        <taxon>Arachnida</taxon>
        <taxon>Araneae</taxon>
        <taxon>Araneomorphae</taxon>
        <taxon>Entelegynae</taxon>
        <taxon>Araneoidea</taxon>
        <taxon>Nephilidae</taxon>
        <taxon>Trichonephila</taxon>
    </lineage>
</organism>
<evidence type="ECO:0000313" key="1">
    <source>
        <dbReference type="EMBL" id="GFX92356.1"/>
    </source>
</evidence>
<keyword evidence="2" id="KW-1185">Reference proteome</keyword>
<name>A0A8X6UTU5_TRICX</name>
<proteinExistence type="predicted"/>
<reference evidence="1" key="1">
    <citation type="submission" date="2020-08" db="EMBL/GenBank/DDBJ databases">
        <title>Multicomponent nature underlies the extraordinary mechanical properties of spider dragline silk.</title>
        <authorList>
            <person name="Kono N."/>
            <person name="Nakamura H."/>
            <person name="Mori M."/>
            <person name="Yoshida Y."/>
            <person name="Ohtoshi R."/>
            <person name="Malay A.D."/>
            <person name="Moran D.A.P."/>
            <person name="Tomita M."/>
            <person name="Numata K."/>
            <person name="Arakawa K."/>
        </authorList>
    </citation>
    <scope>NUCLEOTIDE SEQUENCE</scope>
</reference>
<accession>A0A8X6UTU5</accession>
<evidence type="ECO:0000313" key="2">
    <source>
        <dbReference type="Proteomes" id="UP000887159"/>
    </source>
</evidence>